<dbReference type="InterPro" id="IPR001138">
    <property type="entry name" value="Zn2Cys6_DnaBD"/>
</dbReference>
<dbReference type="PROSITE" id="PS50048">
    <property type="entry name" value="ZN2_CY6_FUNGAL_2"/>
    <property type="match status" value="1"/>
</dbReference>
<evidence type="ECO:0000256" key="2">
    <source>
        <dbReference type="ARBA" id="ARBA00023242"/>
    </source>
</evidence>
<feature type="compositionally biased region" description="Gly residues" evidence="3">
    <location>
        <begin position="20"/>
        <end position="31"/>
    </location>
</feature>
<dbReference type="CDD" id="cd00067">
    <property type="entry name" value="GAL4"/>
    <property type="match status" value="1"/>
</dbReference>
<dbReference type="OrthoDB" id="39175at2759"/>
<organism evidence="5 6">
    <name type="scientific">Ophiostoma piceae (strain UAMH 11346)</name>
    <name type="common">Sap stain fungus</name>
    <dbReference type="NCBI Taxonomy" id="1262450"/>
    <lineage>
        <taxon>Eukaryota</taxon>
        <taxon>Fungi</taxon>
        <taxon>Dikarya</taxon>
        <taxon>Ascomycota</taxon>
        <taxon>Pezizomycotina</taxon>
        <taxon>Sordariomycetes</taxon>
        <taxon>Sordariomycetidae</taxon>
        <taxon>Ophiostomatales</taxon>
        <taxon>Ophiostomataceae</taxon>
        <taxon>Ophiostoma</taxon>
    </lineage>
</organism>
<dbReference type="Gene3D" id="4.10.240.10">
    <property type="entry name" value="Zn(2)-C6 fungal-type DNA-binding domain"/>
    <property type="match status" value="1"/>
</dbReference>
<dbReference type="HOGENOM" id="CLU_022142_0_0_1"/>
<dbReference type="PANTHER" id="PTHR31001:SF89">
    <property type="entry name" value="ZN(2)-C6 FUNGAL-TYPE DOMAIN-CONTAINING PROTEIN"/>
    <property type="match status" value="1"/>
</dbReference>
<evidence type="ECO:0000259" key="4">
    <source>
        <dbReference type="PROSITE" id="PS50048"/>
    </source>
</evidence>
<dbReference type="Pfam" id="PF00172">
    <property type="entry name" value="Zn_clus"/>
    <property type="match status" value="1"/>
</dbReference>
<gene>
    <name evidence="5" type="ORF">F503_07812</name>
</gene>
<keyword evidence="6" id="KW-1185">Reference proteome</keyword>
<dbReference type="eggNOG" id="ENOG502SJFT">
    <property type="taxonomic scope" value="Eukaryota"/>
</dbReference>
<dbReference type="PANTHER" id="PTHR31001">
    <property type="entry name" value="UNCHARACTERIZED TRANSCRIPTIONAL REGULATORY PROTEIN"/>
    <property type="match status" value="1"/>
</dbReference>
<dbReference type="InterPro" id="IPR036864">
    <property type="entry name" value="Zn2-C6_fun-type_DNA-bd_sf"/>
</dbReference>
<evidence type="ECO:0000313" key="5">
    <source>
        <dbReference type="EMBL" id="EPE07161.1"/>
    </source>
</evidence>
<proteinExistence type="predicted"/>
<sequence>MNETRAANAVSTARDQLTVGRGGADEAGGGRPKAAKACVNCRKQKMKCIASNDARSCRRCLRTGVPCIFVPRANAATLPEGLLAAAGAGASLDEHFKQDVLRRLRVLESALTTSNNNRHAGNVQSNGTLSTMVGSSVDSMHMLMENETMENETVEDSDNSSEDTSPLPVVYAPLAALWEAVSVLRETAPASVPRRIWKRTTIGDLWLAFHERMPGLHFMPRKQTFSVPQPLLVASILYCSSIRGPPAVAADLAPHYFVVLCNAIAQLSVPDSAIGRPHGRTGPDNRESTPSEEWAFQTVLGIVLAGLLAEGSEKVTGLWISIAYRLILEHCPADQTYVTSNGAGREWRKLFSGVQIVDLEHASLHLSCPVIPIESPLPTLNIGYRDQLYRLSRMMHTGLTHFTGRGLPTIWSVFTVGMGKGFQPTTAAASFTAVDAAIIRDWAHQLDAWLVEFSNTPPDPSRSASAEQDRKLVFRQYVLHRLVVLSIYHPARGCDLWSNSITPQEQHELLPSARATLKLHLHDDSIWSNWDLVMITWAAMIVIQGVEGGMGEVDDLANIRVHRDMLRRMNEPKSKLCDRLVVRLEQSLQGVHTPDVNMNIPQPEYLPNGAEPDNDNVLYSDWQIFDQASLRDIPFPTEWT</sequence>
<dbReference type="GO" id="GO:0000981">
    <property type="term" value="F:DNA-binding transcription factor activity, RNA polymerase II-specific"/>
    <property type="evidence" value="ECO:0007669"/>
    <property type="project" value="InterPro"/>
</dbReference>
<comment type="subcellular location">
    <subcellularLocation>
        <location evidence="1">Nucleus</location>
    </subcellularLocation>
</comment>
<dbReference type="OMA" id="APHYFVV"/>
<feature type="compositionally biased region" description="Polar residues" evidence="3">
    <location>
        <begin position="1"/>
        <end position="15"/>
    </location>
</feature>
<dbReference type="GO" id="GO:0008270">
    <property type="term" value="F:zinc ion binding"/>
    <property type="evidence" value="ECO:0007669"/>
    <property type="project" value="InterPro"/>
</dbReference>
<dbReference type="AlphaFoldDB" id="S3C5P4"/>
<accession>S3C5P4</accession>
<reference evidence="5 6" key="1">
    <citation type="journal article" date="2013" name="BMC Genomics">
        <title>The genome and transcriptome of the pine saprophyte Ophiostoma piceae, and a comparison with the bark beetle-associated pine pathogen Grosmannia clavigera.</title>
        <authorList>
            <person name="Haridas S."/>
            <person name="Wang Y."/>
            <person name="Lim L."/>
            <person name="Massoumi Alamouti S."/>
            <person name="Jackman S."/>
            <person name="Docking R."/>
            <person name="Robertson G."/>
            <person name="Birol I."/>
            <person name="Bohlmann J."/>
            <person name="Breuil C."/>
        </authorList>
    </citation>
    <scope>NUCLEOTIDE SEQUENCE [LARGE SCALE GENOMIC DNA]</scope>
    <source>
        <strain evidence="5 6">UAMH 11346</strain>
    </source>
</reference>
<evidence type="ECO:0000313" key="6">
    <source>
        <dbReference type="Proteomes" id="UP000016923"/>
    </source>
</evidence>
<evidence type="ECO:0000256" key="3">
    <source>
        <dbReference type="SAM" id="MobiDB-lite"/>
    </source>
</evidence>
<dbReference type="InterPro" id="IPR050613">
    <property type="entry name" value="Sec_Metabolite_Reg"/>
</dbReference>
<dbReference type="VEuPathDB" id="FungiDB:F503_07812"/>
<name>S3C5P4_OPHP1</name>
<dbReference type="SUPFAM" id="SSF57701">
    <property type="entry name" value="Zn2/Cys6 DNA-binding domain"/>
    <property type="match status" value="1"/>
</dbReference>
<dbReference type="GO" id="GO:0005634">
    <property type="term" value="C:nucleus"/>
    <property type="evidence" value="ECO:0007669"/>
    <property type="project" value="UniProtKB-SubCell"/>
</dbReference>
<dbReference type="EMBL" id="KE148151">
    <property type="protein sequence ID" value="EPE07161.1"/>
    <property type="molecule type" value="Genomic_DNA"/>
</dbReference>
<feature type="domain" description="Zn(2)-C6 fungal-type" evidence="4">
    <location>
        <begin position="37"/>
        <end position="69"/>
    </location>
</feature>
<feature type="region of interest" description="Disordered" evidence="3">
    <location>
        <begin position="1"/>
        <end position="32"/>
    </location>
</feature>
<dbReference type="Proteomes" id="UP000016923">
    <property type="component" value="Unassembled WGS sequence"/>
</dbReference>
<evidence type="ECO:0000256" key="1">
    <source>
        <dbReference type="ARBA" id="ARBA00004123"/>
    </source>
</evidence>
<keyword evidence="2" id="KW-0539">Nucleus</keyword>
<dbReference type="SMART" id="SM00066">
    <property type="entry name" value="GAL4"/>
    <property type="match status" value="1"/>
</dbReference>
<dbReference type="PROSITE" id="PS00463">
    <property type="entry name" value="ZN2_CY6_FUNGAL_1"/>
    <property type="match status" value="1"/>
</dbReference>
<protein>
    <submittedName>
        <fullName evidence="5">Fungal transcriptional regulatory protein</fullName>
    </submittedName>
</protein>